<sequence>MRTCPGVGRRDRLAGEAVIGPTRRAVPDATKEFSCPRQSSSLRCVPPSAEP</sequence>
<keyword evidence="3" id="KW-1185">Reference proteome</keyword>
<dbReference type="AlphaFoldDB" id="R7WJY4"/>
<evidence type="ECO:0000313" key="3">
    <source>
        <dbReference type="Proteomes" id="UP000013525"/>
    </source>
</evidence>
<comment type="caution">
    <text evidence="2">The sequence shown here is derived from an EMBL/GenBank/DDBJ whole genome shotgun (WGS) entry which is preliminary data.</text>
</comment>
<proteinExistence type="predicted"/>
<organism evidence="2 3">
    <name type="scientific">Rhodococcus rhodnii LMG 5362</name>
    <dbReference type="NCBI Taxonomy" id="1273125"/>
    <lineage>
        <taxon>Bacteria</taxon>
        <taxon>Bacillati</taxon>
        <taxon>Actinomycetota</taxon>
        <taxon>Actinomycetes</taxon>
        <taxon>Mycobacteriales</taxon>
        <taxon>Nocardiaceae</taxon>
        <taxon>Rhodococcus</taxon>
    </lineage>
</organism>
<feature type="region of interest" description="Disordered" evidence="1">
    <location>
        <begin position="1"/>
        <end position="51"/>
    </location>
</feature>
<name>R7WJY4_9NOCA</name>
<accession>R7WJY4</accession>
<evidence type="ECO:0000313" key="2">
    <source>
        <dbReference type="EMBL" id="EOM75595.1"/>
    </source>
</evidence>
<evidence type="ECO:0000256" key="1">
    <source>
        <dbReference type="SAM" id="MobiDB-lite"/>
    </source>
</evidence>
<protein>
    <submittedName>
        <fullName evidence="2">Uncharacterized protein</fullName>
    </submittedName>
</protein>
<gene>
    <name evidence="2" type="ORF">Rrhod_3055</name>
</gene>
<dbReference type="EMBL" id="APMY01000093">
    <property type="protein sequence ID" value="EOM75595.1"/>
    <property type="molecule type" value="Genomic_DNA"/>
</dbReference>
<dbReference type="PATRIC" id="fig|1273125.3.peg.2904"/>
<reference evidence="2 3" key="1">
    <citation type="journal article" date="2013" name="Genome Announc.">
        <title>Draft Genome Sequence of Rhodococcus rhodnii Strain LMG5362, a Symbiont of Rhodnius prolixus (Hemiptera, Reduviidae, Triatominae), the Principle Vector of Trypanosoma cruzi.</title>
        <authorList>
            <person name="Pachebat J.A."/>
            <person name="van Keulen G."/>
            <person name="Whitten M.M."/>
            <person name="Girdwood S."/>
            <person name="Del Sol R."/>
            <person name="Dyson P.J."/>
            <person name="Facey P.D."/>
        </authorList>
    </citation>
    <scope>NUCLEOTIDE SEQUENCE [LARGE SCALE GENOMIC DNA]</scope>
    <source>
        <strain evidence="2 3">LMG 5362</strain>
    </source>
</reference>
<dbReference type="Proteomes" id="UP000013525">
    <property type="component" value="Unassembled WGS sequence"/>
</dbReference>